<reference evidence="9" key="2">
    <citation type="journal article" date="2021" name="PeerJ">
        <title>Extensive microbial diversity within the chicken gut microbiome revealed by metagenomics and culture.</title>
        <authorList>
            <person name="Gilroy R."/>
            <person name="Ravi A."/>
            <person name="Getino M."/>
            <person name="Pursley I."/>
            <person name="Horton D.L."/>
            <person name="Alikhan N.F."/>
            <person name="Baker D."/>
            <person name="Gharbi K."/>
            <person name="Hall N."/>
            <person name="Watson M."/>
            <person name="Adriaenssens E.M."/>
            <person name="Foster-Nyarko E."/>
            <person name="Jarju S."/>
            <person name="Secka A."/>
            <person name="Antonio M."/>
            <person name="Oren A."/>
            <person name="Chaudhuri R.R."/>
            <person name="La Ragione R."/>
            <person name="Hildebrand F."/>
            <person name="Pallen M.J."/>
        </authorList>
    </citation>
    <scope>NUCLEOTIDE SEQUENCE</scope>
    <source>
        <strain evidence="9">CHK195-26880</strain>
    </source>
</reference>
<name>A0A9D1KBD7_9FIRM</name>
<dbReference type="InterPro" id="IPR000385">
    <property type="entry name" value="MoaA_NifB_PqqE_Fe-S-bd_CS"/>
</dbReference>
<dbReference type="InterPro" id="IPR050377">
    <property type="entry name" value="Radical_SAM_PqqE_MftC-like"/>
</dbReference>
<dbReference type="SFLD" id="SFLDG01067">
    <property type="entry name" value="SPASM/twitch_domain_containing"/>
    <property type="match status" value="1"/>
</dbReference>
<dbReference type="EMBL" id="DVKQ01000008">
    <property type="protein sequence ID" value="HIT37076.1"/>
    <property type="molecule type" value="Genomic_DNA"/>
</dbReference>
<accession>A0A9D1KBD7</accession>
<sequence>MKKRFNRIYIEITNKCNLSCSFCKKGVRPLREMTINEFKKIISKIKDYTNTICLHVKGEPLLYSNLNEILTICDDNNINISLTTNGTLLKAKVEDLIKHKALFKIHISLNAEVKNLNYLDDIFTAGSLFPQDKIIIYRLWAQKENKLDEKSTIIVEKLKDYYHLSTEVVENIKENKNTKIDINKYVDKNNLFEWPKVSNAKTNGFCEGLKSQLAILSNGTVTACCLDDEGLINLGNIFEEDLKEILEKEKTKKIIEGFRDNKCVEKLCQSCYYKKRFNK</sequence>
<evidence type="ECO:0000259" key="8">
    <source>
        <dbReference type="PROSITE" id="PS51918"/>
    </source>
</evidence>
<comment type="cofactor">
    <cofactor evidence="1">
        <name>[4Fe-4S] cluster</name>
        <dbReference type="ChEBI" id="CHEBI:49883"/>
    </cofactor>
</comment>
<evidence type="ECO:0000256" key="7">
    <source>
        <dbReference type="ARBA" id="ARBA00023014"/>
    </source>
</evidence>
<dbReference type="InterPro" id="IPR013785">
    <property type="entry name" value="Aldolase_TIM"/>
</dbReference>
<proteinExistence type="predicted"/>
<dbReference type="PROSITE" id="PS01305">
    <property type="entry name" value="MOAA_NIFB_PQQE"/>
    <property type="match status" value="1"/>
</dbReference>
<dbReference type="PROSITE" id="PS51918">
    <property type="entry name" value="RADICAL_SAM"/>
    <property type="match status" value="1"/>
</dbReference>
<keyword evidence="7" id="KW-0411">Iron-sulfur</keyword>
<dbReference type="GO" id="GO:0016491">
    <property type="term" value="F:oxidoreductase activity"/>
    <property type="evidence" value="ECO:0007669"/>
    <property type="project" value="UniProtKB-KW"/>
</dbReference>
<dbReference type="Pfam" id="PF13186">
    <property type="entry name" value="SPASM"/>
    <property type="match status" value="1"/>
</dbReference>
<organism evidence="9 10">
    <name type="scientific">Candidatus Onthousia faecipullorum</name>
    <dbReference type="NCBI Taxonomy" id="2840887"/>
    <lineage>
        <taxon>Bacteria</taxon>
        <taxon>Bacillati</taxon>
        <taxon>Bacillota</taxon>
        <taxon>Bacilli</taxon>
        <taxon>Candidatus Onthousia</taxon>
    </lineage>
</organism>
<evidence type="ECO:0000313" key="10">
    <source>
        <dbReference type="Proteomes" id="UP000886833"/>
    </source>
</evidence>
<dbReference type="SUPFAM" id="SSF102114">
    <property type="entry name" value="Radical SAM enzymes"/>
    <property type="match status" value="1"/>
</dbReference>
<evidence type="ECO:0000313" key="9">
    <source>
        <dbReference type="EMBL" id="HIT37076.1"/>
    </source>
</evidence>
<keyword evidence="2" id="KW-0004">4Fe-4S</keyword>
<evidence type="ECO:0000256" key="5">
    <source>
        <dbReference type="ARBA" id="ARBA00023002"/>
    </source>
</evidence>
<dbReference type="AlphaFoldDB" id="A0A9D1KBD7"/>
<comment type="caution">
    <text evidence="9">The sequence shown here is derived from an EMBL/GenBank/DDBJ whole genome shotgun (WGS) entry which is preliminary data.</text>
</comment>
<reference evidence="9" key="1">
    <citation type="submission" date="2020-10" db="EMBL/GenBank/DDBJ databases">
        <authorList>
            <person name="Gilroy R."/>
        </authorList>
    </citation>
    <scope>NUCLEOTIDE SEQUENCE</scope>
    <source>
        <strain evidence="9">CHK195-26880</strain>
    </source>
</reference>
<protein>
    <submittedName>
        <fullName evidence="9">SPASM domain-containing protein</fullName>
    </submittedName>
</protein>
<dbReference type="Gene3D" id="3.20.20.70">
    <property type="entry name" value="Aldolase class I"/>
    <property type="match status" value="1"/>
</dbReference>
<dbReference type="SFLD" id="SFLDS00029">
    <property type="entry name" value="Radical_SAM"/>
    <property type="match status" value="1"/>
</dbReference>
<dbReference type="InterPro" id="IPR058240">
    <property type="entry name" value="rSAM_sf"/>
</dbReference>
<dbReference type="GO" id="GO:0046872">
    <property type="term" value="F:metal ion binding"/>
    <property type="evidence" value="ECO:0007669"/>
    <property type="project" value="UniProtKB-KW"/>
</dbReference>
<dbReference type="PANTHER" id="PTHR11228">
    <property type="entry name" value="RADICAL SAM DOMAIN PROTEIN"/>
    <property type="match status" value="1"/>
</dbReference>
<dbReference type="InterPro" id="IPR007197">
    <property type="entry name" value="rSAM"/>
</dbReference>
<keyword evidence="6" id="KW-0408">Iron</keyword>
<keyword evidence="4" id="KW-0479">Metal-binding</keyword>
<dbReference type="GO" id="GO:0051539">
    <property type="term" value="F:4 iron, 4 sulfur cluster binding"/>
    <property type="evidence" value="ECO:0007669"/>
    <property type="project" value="UniProtKB-KW"/>
</dbReference>
<evidence type="ECO:0000256" key="1">
    <source>
        <dbReference type="ARBA" id="ARBA00001966"/>
    </source>
</evidence>
<keyword evidence="5" id="KW-0560">Oxidoreductase</keyword>
<keyword evidence="3" id="KW-0949">S-adenosyl-L-methionine</keyword>
<dbReference type="PANTHER" id="PTHR11228:SF7">
    <property type="entry name" value="PQQA PEPTIDE CYCLASE"/>
    <property type="match status" value="1"/>
</dbReference>
<dbReference type="Proteomes" id="UP000886833">
    <property type="component" value="Unassembled WGS sequence"/>
</dbReference>
<feature type="domain" description="Radical SAM core" evidence="8">
    <location>
        <begin position="2"/>
        <end position="218"/>
    </location>
</feature>
<evidence type="ECO:0000256" key="2">
    <source>
        <dbReference type="ARBA" id="ARBA00022485"/>
    </source>
</evidence>
<dbReference type="InterPro" id="IPR023885">
    <property type="entry name" value="4Fe4S-binding_SPASM_dom"/>
</dbReference>
<evidence type="ECO:0000256" key="6">
    <source>
        <dbReference type="ARBA" id="ARBA00023004"/>
    </source>
</evidence>
<evidence type="ECO:0000256" key="3">
    <source>
        <dbReference type="ARBA" id="ARBA00022691"/>
    </source>
</evidence>
<evidence type="ECO:0000256" key="4">
    <source>
        <dbReference type="ARBA" id="ARBA00022723"/>
    </source>
</evidence>
<dbReference type="Pfam" id="PF04055">
    <property type="entry name" value="Radical_SAM"/>
    <property type="match status" value="1"/>
</dbReference>
<gene>
    <name evidence="9" type="ORF">IAB59_01180</name>
</gene>